<reference evidence="1 2" key="1">
    <citation type="journal article" date="2017" name="Int. J. Syst. Evol. Microbiol.">
        <title>Bacillus notoginsengisoli sp. nov., a novel bacterium isolated from the rhizosphere of Panax notoginseng.</title>
        <authorList>
            <person name="Zhang M.Y."/>
            <person name="Cheng J."/>
            <person name="Cai Y."/>
            <person name="Zhang T.Y."/>
            <person name="Wu Y.Y."/>
            <person name="Manikprabhu D."/>
            <person name="Li W.J."/>
            <person name="Zhang Y.X."/>
        </authorList>
    </citation>
    <scope>NUCLEOTIDE SEQUENCE [LARGE SCALE GENOMIC DNA]</scope>
    <source>
        <strain evidence="1 2">JCM 30743</strain>
    </source>
</reference>
<gene>
    <name evidence="1" type="ORF">D1B31_18275</name>
</gene>
<name>A0A417YQL0_9BACI</name>
<accession>A0A417YQL0</accession>
<evidence type="ECO:0000313" key="2">
    <source>
        <dbReference type="Proteomes" id="UP000284416"/>
    </source>
</evidence>
<proteinExistence type="predicted"/>
<protein>
    <submittedName>
        <fullName evidence="1">PqqD family protein</fullName>
    </submittedName>
</protein>
<dbReference type="Proteomes" id="UP000284416">
    <property type="component" value="Unassembled WGS sequence"/>
</dbReference>
<dbReference type="RefSeq" id="WP_118923100.1">
    <property type="nucleotide sequence ID" value="NZ_QWEG01000012.1"/>
</dbReference>
<keyword evidence="2" id="KW-1185">Reference proteome</keyword>
<dbReference type="EMBL" id="QWEG01000012">
    <property type="protein sequence ID" value="RHW36031.1"/>
    <property type="molecule type" value="Genomic_DNA"/>
</dbReference>
<organism evidence="1 2">
    <name type="scientific">Neobacillus notoginsengisoli</name>
    <dbReference type="NCBI Taxonomy" id="1578198"/>
    <lineage>
        <taxon>Bacteria</taxon>
        <taxon>Bacillati</taxon>
        <taxon>Bacillota</taxon>
        <taxon>Bacilli</taxon>
        <taxon>Bacillales</taxon>
        <taxon>Bacillaceae</taxon>
        <taxon>Neobacillus</taxon>
    </lineage>
</organism>
<comment type="caution">
    <text evidence="1">The sequence shown here is derived from an EMBL/GenBank/DDBJ whole genome shotgun (WGS) entry which is preliminary data.</text>
</comment>
<dbReference type="AlphaFoldDB" id="A0A417YQL0"/>
<evidence type="ECO:0000313" key="1">
    <source>
        <dbReference type="EMBL" id="RHW36031.1"/>
    </source>
</evidence>
<sequence length="99" mass="11580">MNISIKKESFVDDRGNAIYILSKSGETFLLNDNVSMCIFRFLTDKSNVDTKRIIDKVREVFSLDHDYKIENDIEDFINQMIEQDIVEENFESSDVINGY</sequence>